<reference evidence="3" key="1">
    <citation type="submission" date="2015-07" db="EMBL/GenBank/DDBJ databases">
        <title>Genome sequencing project for genomic taxonomy and phylogenomics of Bacillus-like bacteria.</title>
        <authorList>
            <person name="Liu B."/>
            <person name="Wang J."/>
            <person name="Zhu Y."/>
            <person name="Liu G."/>
            <person name="Chen Q."/>
            <person name="Chen Z."/>
            <person name="Lan J."/>
            <person name="Che J."/>
            <person name="Ge C."/>
            <person name="Shi H."/>
            <person name="Pan Z."/>
            <person name="Liu X."/>
        </authorList>
    </citation>
    <scope>NUCLEOTIDE SEQUENCE [LARGE SCALE GENOMIC DNA]</scope>
    <source>
        <strain evidence="3">DSM 9887</strain>
    </source>
</reference>
<reference evidence="1 4" key="3">
    <citation type="submission" date="2019-06" db="EMBL/GenBank/DDBJ databases">
        <title>Whole genome shotgun sequence of Brevibacillus reuszeri NBRC 15719.</title>
        <authorList>
            <person name="Hosoyama A."/>
            <person name="Uohara A."/>
            <person name="Ohji S."/>
            <person name="Ichikawa N."/>
        </authorList>
    </citation>
    <scope>NUCLEOTIDE SEQUENCE [LARGE SCALE GENOMIC DNA]</scope>
    <source>
        <strain evidence="1 4">NBRC 15719</strain>
    </source>
</reference>
<organism evidence="2 3">
    <name type="scientific">Brevibacillus reuszeri</name>
    <dbReference type="NCBI Taxonomy" id="54915"/>
    <lineage>
        <taxon>Bacteria</taxon>
        <taxon>Bacillati</taxon>
        <taxon>Bacillota</taxon>
        <taxon>Bacilli</taxon>
        <taxon>Bacillales</taxon>
        <taxon>Paenibacillaceae</taxon>
        <taxon>Brevibacillus</taxon>
    </lineage>
</organism>
<evidence type="ECO:0000313" key="4">
    <source>
        <dbReference type="Proteomes" id="UP000319578"/>
    </source>
</evidence>
<keyword evidence="4" id="KW-1185">Reference proteome</keyword>
<evidence type="ECO:0000313" key="1">
    <source>
        <dbReference type="EMBL" id="GED70659.1"/>
    </source>
</evidence>
<comment type="caution">
    <text evidence="2">The sequence shown here is derived from an EMBL/GenBank/DDBJ whole genome shotgun (WGS) entry which is preliminary data.</text>
</comment>
<dbReference type="AlphaFoldDB" id="A0A0K9YV18"/>
<dbReference type="PATRIC" id="fig|54915.3.peg.1274"/>
<dbReference type="Proteomes" id="UP000319578">
    <property type="component" value="Unassembled WGS sequence"/>
</dbReference>
<dbReference type="Proteomes" id="UP000036834">
    <property type="component" value="Unassembled WGS sequence"/>
</dbReference>
<gene>
    <name evidence="2" type="ORF">ADS79_11565</name>
    <name evidence="1" type="ORF">BRE01_43610</name>
</gene>
<evidence type="ECO:0000313" key="3">
    <source>
        <dbReference type="Proteomes" id="UP000036834"/>
    </source>
</evidence>
<accession>A0A0K9YV18</accession>
<dbReference type="Pfam" id="PF10720">
    <property type="entry name" value="DUF2515"/>
    <property type="match status" value="1"/>
</dbReference>
<dbReference type="RefSeq" id="WP_049738550.1">
    <property type="nucleotide sequence ID" value="NZ_BJON01000016.1"/>
</dbReference>
<protein>
    <recommendedName>
        <fullName evidence="5">DUF2515 domain-containing protein</fullName>
    </recommendedName>
</protein>
<reference evidence="2" key="2">
    <citation type="submission" date="2015-07" db="EMBL/GenBank/DDBJ databases">
        <title>MeaNS - Measles Nucleotide Surveillance Program.</title>
        <authorList>
            <person name="Tran T."/>
            <person name="Druce J."/>
        </authorList>
    </citation>
    <scope>NUCLEOTIDE SEQUENCE</scope>
    <source>
        <strain evidence="2">DSM 9887</strain>
    </source>
</reference>
<dbReference type="EMBL" id="LGIQ01000007">
    <property type="protein sequence ID" value="KNB72497.1"/>
    <property type="molecule type" value="Genomic_DNA"/>
</dbReference>
<dbReference type="InterPro" id="IPR019658">
    <property type="entry name" value="DUF2515"/>
</dbReference>
<sequence length="388" mass="44933">MKVPWFVQPSLQPLIKELKKGKAVEKQGQSLTGLSASEQKTVEMIRNQTTKHNGDNVDRTHAYLDFYQRRPEIRWALLAHLVSRNAGWSMTDLRGGLLPRLLSAKEQLDFFSFLERGNWLIFHDAYPQLLLYEESVKQQTNLFHLLPHLNVSAFMQAVWNHFWKKGDLDQLAIALIINEQNFLEKHVMNSPQYQSTVLKTMPFTLQELLQLNQILFPYQADQESENQRPLRLIGRNVSHFASLIERITLGKSLYALLFRTSDYLAGVRSWAERKVHTGSRKDFWPQLFHDVNETVPGRSYQKRIVNCQIKPGASRFYSPSLRQAWKKVEHSLPADLDWYHGQVEAIHGLVLSEASVQTAEMSELYCQTLEKIELAVVARGKIFGERSF</sequence>
<proteinExistence type="predicted"/>
<dbReference type="EMBL" id="BJON01000016">
    <property type="protein sequence ID" value="GED70659.1"/>
    <property type="molecule type" value="Genomic_DNA"/>
</dbReference>
<dbReference type="STRING" id="54915.ADS79_11565"/>
<name>A0A0K9YV18_9BACL</name>
<evidence type="ECO:0000313" key="2">
    <source>
        <dbReference type="EMBL" id="KNB72497.1"/>
    </source>
</evidence>
<evidence type="ECO:0008006" key="5">
    <source>
        <dbReference type="Google" id="ProtNLM"/>
    </source>
</evidence>